<reference evidence="6" key="1">
    <citation type="journal article" date="2018" name="Genome Biol.">
        <title>SKESA: strategic k-mer extension for scrupulous assemblies.</title>
        <authorList>
            <person name="Souvorov A."/>
            <person name="Agarwala R."/>
            <person name="Lipman D.J."/>
        </authorList>
    </citation>
    <scope>NUCLEOTIDE SEQUENCE</scope>
    <source>
        <strain evidence="6">Morganella morganii ARLG-3209</strain>
    </source>
</reference>
<dbReference type="Pfam" id="PF01420">
    <property type="entry name" value="Methylase_S"/>
    <property type="match status" value="1"/>
</dbReference>
<dbReference type="AlphaFoldDB" id="A0AAN5MFX6"/>
<comment type="similarity">
    <text evidence="1">Belongs to the type-I restriction system S methylase family.</text>
</comment>
<evidence type="ECO:0000259" key="5">
    <source>
        <dbReference type="Pfam" id="PF01420"/>
    </source>
</evidence>
<keyword evidence="2" id="KW-0680">Restriction system</keyword>
<dbReference type="PANTHER" id="PTHR43140:SF1">
    <property type="entry name" value="TYPE I RESTRICTION ENZYME ECOKI SPECIFICITY SUBUNIT"/>
    <property type="match status" value="1"/>
</dbReference>
<dbReference type="InterPro" id="IPR044946">
    <property type="entry name" value="Restrct_endonuc_typeI_TRD_sf"/>
</dbReference>
<accession>A0AAN5MFX6</accession>
<reference evidence="6" key="2">
    <citation type="submission" date="2020-10" db="EMBL/GenBank/DDBJ databases">
        <authorList>
            <consortium name="NCBI Pathogen Detection Project"/>
        </authorList>
    </citation>
    <scope>NUCLEOTIDE SEQUENCE</scope>
    <source>
        <strain evidence="6">Morganella morganii ARLG-3209</strain>
    </source>
</reference>
<evidence type="ECO:0000256" key="2">
    <source>
        <dbReference type="ARBA" id="ARBA00022747"/>
    </source>
</evidence>
<comment type="caution">
    <text evidence="6">The sequence shown here is derived from an EMBL/GenBank/DDBJ whole genome shotgun (WGS) entry which is preliminary data.</text>
</comment>
<keyword evidence="6" id="KW-0540">Nuclease</keyword>
<dbReference type="GO" id="GO:0003677">
    <property type="term" value="F:DNA binding"/>
    <property type="evidence" value="ECO:0007669"/>
    <property type="project" value="UniProtKB-KW"/>
</dbReference>
<evidence type="ECO:0000313" key="6">
    <source>
        <dbReference type="EMBL" id="HAT3809343.1"/>
    </source>
</evidence>
<dbReference type="GO" id="GO:0004519">
    <property type="term" value="F:endonuclease activity"/>
    <property type="evidence" value="ECO:0007669"/>
    <property type="project" value="UniProtKB-KW"/>
</dbReference>
<feature type="domain" description="Type I restriction modification DNA specificity" evidence="5">
    <location>
        <begin position="238"/>
        <end position="390"/>
    </location>
</feature>
<evidence type="ECO:0000256" key="1">
    <source>
        <dbReference type="ARBA" id="ARBA00010923"/>
    </source>
</evidence>
<dbReference type="EMBL" id="DACSWI010000006">
    <property type="protein sequence ID" value="HAT3809343.1"/>
    <property type="molecule type" value="Genomic_DNA"/>
</dbReference>
<dbReference type="InterPro" id="IPR000055">
    <property type="entry name" value="Restrct_endonuc_typeI_TRD"/>
</dbReference>
<dbReference type="InterPro" id="IPR051212">
    <property type="entry name" value="Type-I_RE_S_subunit"/>
</dbReference>
<protein>
    <submittedName>
        <fullName evidence="6">Restriction endonuclease subunit S</fullName>
    </submittedName>
</protein>
<keyword evidence="6" id="KW-0255">Endonuclease</keyword>
<dbReference type="SUPFAM" id="SSF116734">
    <property type="entry name" value="DNA methylase specificity domain"/>
    <property type="match status" value="2"/>
</dbReference>
<feature type="coiled-coil region" evidence="4">
    <location>
        <begin position="375"/>
        <end position="402"/>
    </location>
</feature>
<dbReference type="Proteomes" id="UP000865968">
    <property type="component" value="Unassembled WGS sequence"/>
</dbReference>
<proteinExistence type="inferred from homology"/>
<keyword evidence="3" id="KW-0238">DNA-binding</keyword>
<dbReference type="PANTHER" id="PTHR43140">
    <property type="entry name" value="TYPE-1 RESTRICTION ENZYME ECOKI SPECIFICITY PROTEIN"/>
    <property type="match status" value="1"/>
</dbReference>
<name>A0AAN5MFX6_MORMO</name>
<keyword evidence="6" id="KW-0378">Hydrolase</keyword>
<organism evidence="6 7">
    <name type="scientific">Morganella morganii</name>
    <name type="common">Proteus morganii</name>
    <dbReference type="NCBI Taxonomy" id="582"/>
    <lineage>
        <taxon>Bacteria</taxon>
        <taxon>Pseudomonadati</taxon>
        <taxon>Pseudomonadota</taxon>
        <taxon>Gammaproteobacteria</taxon>
        <taxon>Enterobacterales</taxon>
        <taxon>Morganellaceae</taxon>
        <taxon>Morganella</taxon>
    </lineage>
</organism>
<evidence type="ECO:0000313" key="7">
    <source>
        <dbReference type="Proteomes" id="UP000865968"/>
    </source>
</evidence>
<keyword evidence="4" id="KW-0175">Coiled coil</keyword>
<evidence type="ECO:0000256" key="3">
    <source>
        <dbReference type="ARBA" id="ARBA00023125"/>
    </source>
</evidence>
<evidence type="ECO:0000256" key="4">
    <source>
        <dbReference type="SAM" id="Coils"/>
    </source>
</evidence>
<gene>
    <name evidence="6" type="ORF">I8608_002202</name>
</gene>
<dbReference type="Gene3D" id="3.90.220.20">
    <property type="entry name" value="DNA methylase specificity domains"/>
    <property type="match status" value="2"/>
</dbReference>
<sequence length="429" mass="48542">MAKYKAYPEYKDSGVEWLGEIPEDWSVTKLKYIADLQTAKSNNSDELFVGLENISSGDGKYISKEESIADGTSVSFEKNDVLFGKLRPYLAKSWLATFSGVCSSEFLVLRTAELHPKYLNYYSLTNEFIEQVNSSTYGSKMPRASWEFIGLLPVPTCSYFLSERVAWFLDHETAKIDNLIEKQQQLIELLKEKRQAVISHAVTKGLNPDVPMKDSGVEWLGPIAQNCIITKLKYLTVLKTEKIVSNNIRYVGMENISSGTGKFLSKDEVTPEGTSVSFECNDVLFGKLRPYLAKSWLATFSGICSSEFLVLQSRKIYAGYLNYYLLTNEFIKQVDSSTYGSKMPRANWDFISQLPVPTWTYEESKAIAVYLDNLTEKLDCLLEKQNQQVNLLQERRTALISAAVTGKIDVRDWVAPDTQEIEKTEETAA</sequence>
<dbReference type="GO" id="GO:0009307">
    <property type="term" value="P:DNA restriction-modification system"/>
    <property type="evidence" value="ECO:0007669"/>
    <property type="project" value="UniProtKB-KW"/>
</dbReference>